<keyword evidence="8" id="KW-0539">Nucleus</keyword>
<evidence type="ECO:0000313" key="13">
    <source>
        <dbReference type="Proteomes" id="UP001174136"/>
    </source>
</evidence>
<evidence type="ECO:0000256" key="7">
    <source>
        <dbReference type="ARBA" id="ARBA00023163"/>
    </source>
</evidence>
<keyword evidence="5" id="KW-0805">Transcription regulation</keyword>
<dbReference type="GO" id="GO:0046983">
    <property type="term" value="F:protein dimerization activity"/>
    <property type="evidence" value="ECO:0007669"/>
    <property type="project" value="InterPro"/>
</dbReference>
<feature type="compositionally biased region" description="Low complexity" evidence="9">
    <location>
        <begin position="491"/>
        <end position="502"/>
    </location>
</feature>
<evidence type="ECO:0000256" key="9">
    <source>
        <dbReference type="SAM" id="MobiDB-lite"/>
    </source>
</evidence>
<feature type="domain" description="HAT C-terminal dimerisation" evidence="11">
    <location>
        <begin position="553"/>
        <end position="633"/>
    </location>
</feature>
<dbReference type="InterPro" id="IPR012337">
    <property type="entry name" value="RNaseH-like_sf"/>
</dbReference>
<gene>
    <name evidence="12" type="primary">ZBED1_167</name>
    <name evidence="12" type="ORF">N1851_027664</name>
</gene>
<evidence type="ECO:0000256" key="2">
    <source>
        <dbReference type="ARBA" id="ARBA00022723"/>
    </source>
</evidence>
<dbReference type="AlphaFoldDB" id="A0AA47MA44"/>
<dbReference type="InterPro" id="IPR003656">
    <property type="entry name" value="Znf_BED"/>
</dbReference>
<name>A0AA47MA44_MERPO</name>
<evidence type="ECO:0000313" key="12">
    <source>
        <dbReference type="EMBL" id="KAK0136433.1"/>
    </source>
</evidence>
<dbReference type="InterPro" id="IPR052035">
    <property type="entry name" value="ZnF_BED_domain_contain"/>
</dbReference>
<feature type="region of interest" description="Disordered" evidence="9">
    <location>
        <begin position="488"/>
        <end position="521"/>
    </location>
</feature>
<dbReference type="PANTHER" id="PTHR46481">
    <property type="entry name" value="ZINC FINGER BED DOMAIN-CONTAINING PROTEIN 4"/>
    <property type="match status" value="1"/>
</dbReference>
<comment type="subcellular location">
    <subcellularLocation>
        <location evidence="1">Nucleus</location>
    </subcellularLocation>
</comment>
<protein>
    <submittedName>
        <fullName evidence="12">Zinc finger BED domain-containing protein 1</fullName>
    </submittedName>
</protein>
<dbReference type="EMBL" id="JAOPHQ010005158">
    <property type="protein sequence ID" value="KAK0136433.1"/>
    <property type="molecule type" value="Genomic_DNA"/>
</dbReference>
<keyword evidence="4" id="KW-0862">Zinc</keyword>
<dbReference type="SUPFAM" id="SSF53098">
    <property type="entry name" value="Ribonuclease H-like"/>
    <property type="match status" value="1"/>
</dbReference>
<sequence>MASADERGDAAPELEAAPASLKSHVWKYFAFPVSYVDDVRVVDKKTTVCKICYARVPYPATGNTTNMAGHIRRHHKDVDLTAGKAPSLVQPTIQSSFTIKLPQTSARAKAITSAIGLFIAADLQPYSVVENTGFKHLISVLEPRYSMPSRSHLTTKVVPSMYEDVKEKVVRGLSNAELVALTTDGWTSRATESYITVTAHYVNKDWEIESPVLQTRPIYEAHTSDNLAEVLKEAVLEWKMDRQNTTIPVTTDNARNIVNASNAAGLSPHIGCFAHTVNLASQKGLGVNQISRLLGKVRRVVTFFHKSTTAAAALKAKQVMLQLPPHKLVQDVTTRWNSSYDMLTRYLEQQAAVYSALTEKDVKKSAKDLITLSDQDVTVLEDVVQVLKTMKTVTTLLSSEQQPTVSMVLPLKHTILTSMKHSDTDSQIVKDVKSAIATNIGGRYSDPRLQQFLNEGTALDPRFKSLPHLDDPSRNEIFNSLGEKILQKHPTQTQASGQGTSQNPAEDPQTAATSEGSPPAKRTTFSELFGDFFNAAHTTPSTTTPWPDVVKEEIELYKMAKVISVDANPLKWWKHNEHQYPNLSKLSKHYLAVQATSVASERVFSTAGDIVTAQRAALSPENVDILIFLKKNLKM</sequence>
<dbReference type="InterPro" id="IPR036236">
    <property type="entry name" value="Znf_C2H2_sf"/>
</dbReference>
<keyword evidence="7" id="KW-0804">Transcription</keyword>
<accession>A0AA47MA44</accession>
<keyword evidence="13" id="KW-1185">Reference proteome</keyword>
<dbReference type="GO" id="GO:0003677">
    <property type="term" value="F:DNA binding"/>
    <property type="evidence" value="ECO:0007669"/>
    <property type="project" value="UniProtKB-KW"/>
</dbReference>
<keyword evidence="3" id="KW-0863">Zinc-finger</keyword>
<reference evidence="12" key="1">
    <citation type="journal article" date="2023" name="Front. Mar. Sci.">
        <title>A new Merluccius polli reference genome to investigate the effects of global change in West African waters.</title>
        <authorList>
            <person name="Mateo J.L."/>
            <person name="Blanco-Fernandez C."/>
            <person name="Garcia-Vazquez E."/>
            <person name="Machado-Schiaffino G."/>
        </authorList>
    </citation>
    <scope>NUCLEOTIDE SEQUENCE</scope>
    <source>
        <strain evidence="12">C29</strain>
        <tissue evidence="12">Fin</tissue>
    </source>
</reference>
<proteinExistence type="predicted"/>
<evidence type="ECO:0000259" key="10">
    <source>
        <dbReference type="Pfam" id="PF02892"/>
    </source>
</evidence>
<evidence type="ECO:0000256" key="6">
    <source>
        <dbReference type="ARBA" id="ARBA00023125"/>
    </source>
</evidence>
<keyword evidence="2" id="KW-0479">Metal-binding</keyword>
<dbReference type="InterPro" id="IPR008906">
    <property type="entry name" value="HATC_C_dom"/>
</dbReference>
<evidence type="ECO:0000256" key="4">
    <source>
        <dbReference type="ARBA" id="ARBA00022833"/>
    </source>
</evidence>
<dbReference type="GO" id="GO:0005634">
    <property type="term" value="C:nucleus"/>
    <property type="evidence" value="ECO:0007669"/>
    <property type="project" value="UniProtKB-SubCell"/>
</dbReference>
<dbReference type="SMART" id="SM00614">
    <property type="entry name" value="ZnF_BED"/>
    <property type="match status" value="1"/>
</dbReference>
<evidence type="ECO:0000256" key="1">
    <source>
        <dbReference type="ARBA" id="ARBA00004123"/>
    </source>
</evidence>
<dbReference type="GO" id="GO:0008270">
    <property type="term" value="F:zinc ion binding"/>
    <property type="evidence" value="ECO:0007669"/>
    <property type="project" value="UniProtKB-KW"/>
</dbReference>
<dbReference type="Pfam" id="PF05699">
    <property type="entry name" value="Dimer_Tnp_hAT"/>
    <property type="match status" value="1"/>
</dbReference>
<evidence type="ECO:0000256" key="8">
    <source>
        <dbReference type="ARBA" id="ARBA00023242"/>
    </source>
</evidence>
<keyword evidence="6" id="KW-0238">DNA-binding</keyword>
<comment type="caution">
    <text evidence="12">The sequence shown here is derived from an EMBL/GenBank/DDBJ whole genome shotgun (WGS) entry which is preliminary data.</text>
</comment>
<dbReference type="SUPFAM" id="SSF57667">
    <property type="entry name" value="beta-beta-alpha zinc fingers"/>
    <property type="match status" value="1"/>
</dbReference>
<dbReference type="SUPFAM" id="SSF140996">
    <property type="entry name" value="Hermes dimerisation domain"/>
    <property type="match status" value="1"/>
</dbReference>
<dbReference type="Pfam" id="PF02892">
    <property type="entry name" value="zf-BED"/>
    <property type="match status" value="1"/>
</dbReference>
<evidence type="ECO:0000256" key="5">
    <source>
        <dbReference type="ARBA" id="ARBA00023015"/>
    </source>
</evidence>
<evidence type="ECO:0000259" key="11">
    <source>
        <dbReference type="Pfam" id="PF05699"/>
    </source>
</evidence>
<dbReference type="Proteomes" id="UP001174136">
    <property type="component" value="Unassembled WGS sequence"/>
</dbReference>
<organism evidence="12 13">
    <name type="scientific">Merluccius polli</name>
    <name type="common">Benguela hake</name>
    <name type="synonym">Merluccius cadenati</name>
    <dbReference type="NCBI Taxonomy" id="89951"/>
    <lineage>
        <taxon>Eukaryota</taxon>
        <taxon>Metazoa</taxon>
        <taxon>Chordata</taxon>
        <taxon>Craniata</taxon>
        <taxon>Vertebrata</taxon>
        <taxon>Euteleostomi</taxon>
        <taxon>Actinopterygii</taxon>
        <taxon>Neopterygii</taxon>
        <taxon>Teleostei</taxon>
        <taxon>Neoteleostei</taxon>
        <taxon>Acanthomorphata</taxon>
        <taxon>Zeiogadaria</taxon>
        <taxon>Gadariae</taxon>
        <taxon>Gadiformes</taxon>
        <taxon>Gadoidei</taxon>
        <taxon>Merlucciidae</taxon>
        <taxon>Merluccius</taxon>
    </lineage>
</organism>
<dbReference type="PANTHER" id="PTHR46481:SF4">
    <property type="entry name" value="ZINC FINGER BED DOMAIN-CONTAINING PROTEIN 4"/>
    <property type="match status" value="1"/>
</dbReference>
<feature type="domain" description="BED-type" evidence="10">
    <location>
        <begin position="23"/>
        <end position="76"/>
    </location>
</feature>
<evidence type="ECO:0000256" key="3">
    <source>
        <dbReference type="ARBA" id="ARBA00022771"/>
    </source>
</evidence>